<evidence type="ECO:0000256" key="2">
    <source>
        <dbReference type="ARBA" id="ARBA00022692"/>
    </source>
</evidence>
<dbReference type="PANTHER" id="PTHR43220:SF7">
    <property type="entry name" value="SNARE ASSOCIATED GOLGI PROTEIN FAMILY"/>
    <property type="match status" value="1"/>
</dbReference>
<dbReference type="GO" id="GO:0016020">
    <property type="term" value="C:membrane"/>
    <property type="evidence" value="ECO:0007669"/>
    <property type="project" value="UniProtKB-SubCell"/>
</dbReference>
<organism evidence="5 6">
    <name type="scientific">Prunus dulcis</name>
    <name type="common">Almond</name>
    <name type="synonym">Amygdalus dulcis</name>
    <dbReference type="NCBI Taxonomy" id="3755"/>
    <lineage>
        <taxon>Eukaryota</taxon>
        <taxon>Viridiplantae</taxon>
        <taxon>Streptophyta</taxon>
        <taxon>Embryophyta</taxon>
        <taxon>Tracheophyta</taxon>
        <taxon>Spermatophyta</taxon>
        <taxon>Magnoliopsida</taxon>
        <taxon>eudicotyledons</taxon>
        <taxon>Gunneridae</taxon>
        <taxon>Pentapetalae</taxon>
        <taxon>rosids</taxon>
        <taxon>fabids</taxon>
        <taxon>Rosales</taxon>
        <taxon>Rosaceae</taxon>
        <taxon>Amygdaloideae</taxon>
        <taxon>Amygdaleae</taxon>
        <taxon>Prunus</taxon>
    </lineage>
</organism>
<reference evidence="5 6" key="1">
    <citation type="journal article" date="2022" name="G3 (Bethesda)">
        <title>Whole-genome sequence and methylome profiling of the almond [Prunus dulcis (Mill.) D.A. Webb] cultivar 'Nonpareil'.</title>
        <authorList>
            <person name="D'Amico-Willman K.M."/>
            <person name="Ouma W.Z."/>
            <person name="Meulia T."/>
            <person name="Sideli G.M."/>
            <person name="Gradziel T.M."/>
            <person name="Fresnedo-Ramirez J."/>
        </authorList>
    </citation>
    <scope>NUCLEOTIDE SEQUENCE [LARGE SCALE GENOMIC DNA]</scope>
    <source>
        <strain evidence="5">Clone GOH B32 T37-40</strain>
    </source>
</reference>
<dbReference type="AlphaFoldDB" id="A0AAD4YJZ1"/>
<dbReference type="PANTHER" id="PTHR43220">
    <property type="match status" value="1"/>
</dbReference>
<dbReference type="InterPro" id="IPR045014">
    <property type="entry name" value="TM41A/B"/>
</dbReference>
<comment type="caution">
    <text evidence="5">The sequence shown here is derived from an EMBL/GenBank/DDBJ whole genome shotgun (WGS) entry which is preliminary data.</text>
</comment>
<dbReference type="InterPro" id="IPR006912">
    <property type="entry name" value="Harbinger_derived_prot"/>
</dbReference>
<evidence type="ECO:0000256" key="1">
    <source>
        <dbReference type="ARBA" id="ARBA00004141"/>
    </source>
</evidence>
<evidence type="ECO:0000313" key="5">
    <source>
        <dbReference type="EMBL" id="KAI5311815.1"/>
    </source>
</evidence>
<dbReference type="Proteomes" id="UP001054821">
    <property type="component" value="Chromosome 8"/>
</dbReference>
<accession>A0AAD4YJZ1</accession>
<proteinExistence type="predicted"/>
<evidence type="ECO:0000313" key="6">
    <source>
        <dbReference type="Proteomes" id="UP001054821"/>
    </source>
</evidence>
<protein>
    <submittedName>
        <fullName evidence="5">Uncharacterized protein</fullName>
    </submittedName>
</protein>
<keyword evidence="2" id="KW-0812">Transmembrane</keyword>
<dbReference type="Pfam" id="PF04827">
    <property type="entry name" value="Plant_tran"/>
    <property type="match status" value="1"/>
</dbReference>
<keyword evidence="6" id="KW-1185">Reference proteome</keyword>
<evidence type="ECO:0000256" key="4">
    <source>
        <dbReference type="ARBA" id="ARBA00023136"/>
    </source>
</evidence>
<dbReference type="GO" id="GO:0000045">
    <property type="term" value="P:autophagosome assembly"/>
    <property type="evidence" value="ECO:0007669"/>
    <property type="project" value="TreeGrafter"/>
</dbReference>
<evidence type="ECO:0000256" key="3">
    <source>
        <dbReference type="ARBA" id="ARBA00022989"/>
    </source>
</evidence>
<comment type="subcellular location">
    <subcellularLocation>
        <location evidence="1">Membrane</location>
        <topology evidence="1">Multi-pass membrane protein</topology>
    </subcellularLocation>
</comment>
<dbReference type="EMBL" id="JAJFAZ020000008">
    <property type="protein sequence ID" value="KAI5311815.1"/>
    <property type="molecule type" value="Genomic_DNA"/>
</dbReference>
<sequence>MSFILDPLASNSCEDPYPRRKLSFLYKKEIMDTMDEIRWDIGFLSRIVETGHPEFTWRTTQVTTLLRFCWGVVLVVFNATASASSCYFLSKLIGRPIVFSLWPDKLHFFQNQVAKRREGLLNYMFLRLTPTLPNTFINLASPIVDVPYHNCYWCKNMIPLRARLVHGMNLRGNHFPCHFPRDEKWKIPLFVVGFDTWVWHAFFGVVGSRNDLNVLGQSPMFNDVLRGEAPNITYEINNTIYQNGYYLADGI</sequence>
<keyword evidence="3" id="KW-1133">Transmembrane helix</keyword>
<name>A0AAD4YJZ1_PRUDU</name>
<gene>
    <name evidence="5" type="ORF">L3X38_040988</name>
</gene>
<keyword evidence="4" id="KW-0472">Membrane</keyword>